<accession>A0A1S7RPG5</accession>
<keyword evidence="2" id="KW-1185">Reference proteome</keyword>
<dbReference type="Proteomes" id="UP000191988">
    <property type="component" value="Unassembled WGS sequence"/>
</dbReference>
<dbReference type="STRING" id="1183432.AGR3A_Lc140187"/>
<sequence>MNLNELITAMAILEERGELEKLDEIGLPPGNAIQWLFGLTAGFYFADGETRQIRQAMLGLALRYYDLAEGNTNLLSFNERTRRISAGKQIEEYLSQGEYYDERETASFYIRHMPKQALRSTDPVHDYFTALLPGAGYRGGNGHLMCQTRLSALSHDPAGVIRFFVDACRDLRVFYAVSGLSLFFYSYAAGATAKAYPLFRRFPGLLYEDGARFGLAIRDRTDTIRDVNWLTAVNDELLSRVGGLDKARAVLGEEVILHPYEGGVVFQAGERPVLGDLNKGRVPVAYRAVNDFLRPLRYETWERAYLRAPYDVDKMEYTEWWTRRFDGGER</sequence>
<reference evidence="2" key="1">
    <citation type="submission" date="2016-01" db="EMBL/GenBank/DDBJ databases">
        <authorList>
            <person name="Regsiter A."/>
            <person name="william w."/>
        </authorList>
    </citation>
    <scope>NUCLEOTIDE SEQUENCE [LARGE SCALE GENOMIC DNA]</scope>
    <source>
        <strain evidence="2">CFBP 6623</strain>
    </source>
</reference>
<dbReference type="RefSeq" id="WP_080842906.1">
    <property type="nucleotide sequence ID" value="NZ_LT009724.1"/>
</dbReference>
<dbReference type="Pfam" id="PF11876">
    <property type="entry name" value="TsiV"/>
    <property type="match status" value="1"/>
</dbReference>
<evidence type="ECO:0000313" key="1">
    <source>
        <dbReference type="EMBL" id="CUX55562.1"/>
    </source>
</evidence>
<dbReference type="AlphaFoldDB" id="A0A1S7RPG5"/>
<evidence type="ECO:0000313" key="2">
    <source>
        <dbReference type="Proteomes" id="UP000191988"/>
    </source>
</evidence>
<organism evidence="1 2">
    <name type="scientific">Agrobacterium tomkonis CFBP 6623</name>
    <dbReference type="NCBI Taxonomy" id="1183432"/>
    <lineage>
        <taxon>Bacteria</taxon>
        <taxon>Pseudomonadati</taxon>
        <taxon>Pseudomonadota</taxon>
        <taxon>Alphaproteobacteria</taxon>
        <taxon>Hyphomicrobiales</taxon>
        <taxon>Rhizobiaceae</taxon>
        <taxon>Rhizobium/Agrobacterium group</taxon>
        <taxon>Agrobacterium</taxon>
        <taxon>Agrobacterium tumefaciens complex</taxon>
    </lineage>
</organism>
<name>A0A1S7RPG5_9HYPH</name>
<proteinExistence type="predicted"/>
<protein>
    <recommendedName>
        <fullName evidence="3">DUF3396 domain-containing protein</fullName>
    </recommendedName>
</protein>
<dbReference type="InterPro" id="IPR021815">
    <property type="entry name" value="TsiV"/>
</dbReference>
<dbReference type="EMBL" id="FBWK01000050">
    <property type="protein sequence ID" value="CUX55562.1"/>
    <property type="molecule type" value="Genomic_DNA"/>
</dbReference>
<gene>
    <name evidence="1" type="ORF">AGR3A_Lc140187</name>
</gene>
<evidence type="ECO:0008006" key="3">
    <source>
        <dbReference type="Google" id="ProtNLM"/>
    </source>
</evidence>